<sequence length="308" mass="33914">MMKVRWGLVVLIIMLSLSGKAQQHPMYTQYMFNMMNINPAYAGSRGVPTATALYRDQWVGIAGAPKTASISVDMPLNAKKIGLGFQMYDDKLGIERTTGFNASYAFRIQMTESGTLSLGLQAGLLNYRANYTEAVTFQPNDPRFQQNISGLLPAAAAGIYYNSDRFYIGLSTPALLKSKISYDNSTSVEGVTGKDLHLYLATGFVMNLNRDLVLKPSILVKAGSGAPIEYDFNGNLWIQNTIAFGFSYRTGDAYVGMAELQLSKQLRVGYAYDKTFNALGNYNSGTHELMLRMEFGSGNGKVASPRYF</sequence>
<evidence type="ECO:0000256" key="1">
    <source>
        <dbReference type="SAM" id="SignalP"/>
    </source>
</evidence>
<proteinExistence type="predicted"/>
<reference evidence="2 3" key="1">
    <citation type="submission" date="2020-01" db="EMBL/GenBank/DDBJ databases">
        <title>Genome analysis.</title>
        <authorList>
            <person name="Wu S."/>
            <person name="Wang G."/>
        </authorList>
    </citation>
    <scope>NUCLEOTIDE SEQUENCE [LARGE SCALE GENOMIC DNA]</scope>
    <source>
        <strain evidence="2 3">SYL130</strain>
    </source>
</reference>
<dbReference type="Pfam" id="PF11751">
    <property type="entry name" value="PorP_SprF"/>
    <property type="match status" value="1"/>
</dbReference>
<keyword evidence="3" id="KW-1185">Reference proteome</keyword>
<evidence type="ECO:0000313" key="3">
    <source>
        <dbReference type="Proteomes" id="UP000753802"/>
    </source>
</evidence>
<dbReference type="EMBL" id="JAACJS010000015">
    <property type="protein sequence ID" value="NCI51649.1"/>
    <property type="molecule type" value="Genomic_DNA"/>
</dbReference>
<name>A0ABW9ZZH0_9BACT</name>
<dbReference type="InterPro" id="IPR019861">
    <property type="entry name" value="PorP/SprF_Bacteroidetes"/>
</dbReference>
<dbReference type="Proteomes" id="UP000753802">
    <property type="component" value="Unassembled WGS sequence"/>
</dbReference>
<comment type="caution">
    <text evidence="2">The sequence shown here is derived from an EMBL/GenBank/DDBJ whole genome shotgun (WGS) entry which is preliminary data.</text>
</comment>
<gene>
    <name evidence="2" type="ORF">GWC95_17095</name>
</gene>
<organism evidence="2 3">
    <name type="scientific">Sediminibacterium roseum</name>
    <dbReference type="NCBI Taxonomy" id="1978412"/>
    <lineage>
        <taxon>Bacteria</taxon>
        <taxon>Pseudomonadati</taxon>
        <taxon>Bacteroidota</taxon>
        <taxon>Chitinophagia</taxon>
        <taxon>Chitinophagales</taxon>
        <taxon>Chitinophagaceae</taxon>
        <taxon>Sediminibacterium</taxon>
    </lineage>
</organism>
<dbReference type="NCBIfam" id="TIGR03519">
    <property type="entry name" value="T9SS_PorP_fam"/>
    <property type="match status" value="1"/>
</dbReference>
<feature type="signal peptide" evidence="1">
    <location>
        <begin position="1"/>
        <end position="21"/>
    </location>
</feature>
<protein>
    <submittedName>
        <fullName evidence="2">Type IX secretion system membrane protein PorP/SprF</fullName>
    </submittedName>
</protein>
<keyword evidence="1" id="KW-0732">Signal</keyword>
<feature type="chain" id="PRO_5046403156" evidence="1">
    <location>
        <begin position="22"/>
        <end position="308"/>
    </location>
</feature>
<evidence type="ECO:0000313" key="2">
    <source>
        <dbReference type="EMBL" id="NCI51649.1"/>
    </source>
</evidence>
<accession>A0ABW9ZZH0</accession>